<feature type="region of interest" description="Disordered" evidence="2">
    <location>
        <begin position="299"/>
        <end position="336"/>
    </location>
</feature>
<proteinExistence type="predicted"/>
<dbReference type="HOGENOM" id="CLU_744168_0_0_1"/>
<feature type="compositionally biased region" description="Basic and acidic residues" evidence="2">
    <location>
        <begin position="19"/>
        <end position="36"/>
    </location>
</feature>
<keyword evidence="4" id="KW-1185">Reference proteome</keyword>
<keyword evidence="1" id="KW-0175">Coiled coil</keyword>
<evidence type="ECO:0000313" key="3">
    <source>
        <dbReference type="EMBL" id="EMG48291.1"/>
    </source>
</evidence>
<feature type="region of interest" description="Disordered" evidence="2">
    <location>
        <begin position="345"/>
        <end position="364"/>
    </location>
</feature>
<protein>
    <submittedName>
        <fullName evidence="3">Uncharacterized protein</fullName>
    </submittedName>
</protein>
<name>M3IPC8_CANMX</name>
<dbReference type="EMBL" id="AOGT01001165">
    <property type="protein sequence ID" value="EMG48291.1"/>
    <property type="molecule type" value="Genomic_DNA"/>
</dbReference>
<evidence type="ECO:0000313" key="4">
    <source>
        <dbReference type="Proteomes" id="UP000011777"/>
    </source>
</evidence>
<feature type="region of interest" description="Disordered" evidence="2">
    <location>
        <begin position="19"/>
        <end position="44"/>
    </location>
</feature>
<reference evidence="3 4" key="1">
    <citation type="submission" date="2013-02" db="EMBL/GenBank/DDBJ databases">
        <title>Genome sequence of Candida maltosa Xu316, a potential industrial strain for xylitol and ethanol production.</title>
        <authorList>
            <person name="Yu J."/>
            <person name="Wang Q."/>
            <person name="Geng X."/>
            <person name="Bao W."/>
            <person name="He P."/>
            <person name="Cai J."/>
        </authorList>
    </citation>
    <scope>NUCLEOTIDE SEQUENCE [LARGE SCALE GENOMIC DNA]</scope>
    <source>
        <strain evidence="4">Xu316</strain>
    </source>
</reference>
<dbReference type="eggNOG" id="ENOG502TCNY">
    <property type="taxonomic scope" value="Eukaryota"/>
</dbReference>
<comment type="caution">
    <text evidence="3">The sequence shown here is derived from an EMBL/GenBank/DDBJ whole genome shotgun (WGS) entry which is preliminary data.</text>
</comment>
<dbReference type="Proteomes" id="UP000011777">
    <property type="component" value="Unassembled WGS sequence"/>
</dbReference>
<evidence type="ECO:0000256" key="2">
    <source>
        <dbReference type="SAM" id="MobiDB-lite"/>
    </source>
</evidence>
<gene>
    <name evidence="3" type="ORF">G210_1155</name>
</gene>
<feature type="compositionally biased region" description="Polar residues" evidence="2">
    <location>
        <begin position="345"/>
        <end position="357"/>
    </location>
</feature>
<organism evidence="3 4">
    <name type="scientific">Candida maltosa (strain Xu316)</name>
    <name type="common">Yeast</name>
    <dbReference type="NCBI Taxonomy" id="1245528"/>
    <lineage>
        <taxon>Eukaryota</taxon>
        <taxon>Fungi</taxon>
        <taxon>Dikarya</taxon>
        <taxon>Ascomycota</taxon>
        <taxon>Saccharomycotina</taxon>
        <taxon>Pichiomycetes</taxon>
        <taxon>Debaryomycetaceae</taxon>
        <taxon>Candida/Lodderomyces clade</taxon>
        <taxon>Candida</taxon>
    </lineage>
</organism>
<feature type="coiled-coil region" evidence="1">
    <location>
        <begin position="85"/>
        <end position="115"/>
    </location>
</feature>
<dbReference type="OMA" id="ALINHFY"/>
<evidence type="ECO:0000256" key="1">
    <source>
        <dbReference type="SAM" id="Coils"/>
    </source>
</evidence>
<sequence length="383" mass="44648">MVLKNSKWDKKAKYQYMKKHDILPKKKSESTEDTVRPKWSSKKKTVDNKDKIVLEDSEDEWDSDVDEALINHFYPQLADNDELTIEQKIKIKQQILNSLQEQENEEDEKEEVELDGIYLGSEENKVAEMKQDSAKFNLQEFINNLDVKPKKNRKMLNNKFSDNFLEEYGLSSYKDLNKTTDDYNDMYKKKQEEKLRTNINYIPSDRLDGFVIGESKLSPVNTKSRDERKSNIRQLTEEEKTQDLERQKLVEQDNFYKSIKKKFDSDSTHKKSSANKLLEINNFNSNDANQLAYLNERLTRNDNSKPTTNLDDDIDTLLGIKGPKSETKPQSNVVSNNFNDFMSELNINDTPTTGSNRAKQDKPIVVKPIDNKKDLDFLDDLLG</sequence>
<dbReference type="OrthoDB" id="4090091at2759"/>
<accession>M3IPC8</accession>
<dbReference type="AlphaFoldDB" id="M3IPC8"/>